<accession>A0AAD4XS68</accession>
<dbReference type="InterPro" id="IPR029045">
    <property type="entry name" value="ClpP/crotonase-like_dom_sf"/>
</dbReference>
<protein>
    <submittedName>
        <fullName evidence="4">Uncharacterized protein</fullName>
    </submittedName>
</protein>
<evidence type="ECO:0000313" key="5">
    <source>
        <dbReference type="Proteomes" id="UP001202328"/>
    </source>
</evidence>
<dbReference type="CDD" id="cd06558">
    <property type="entry name" value="crotonase-like"/>
    <property type="match status" value="1"/>
</dbReference>
<dbReference type="PANTHER" id="PTHR23309">
    <property type="entry name" value="3-HYDROXYACYL-COA DEHYROGENASE"/>
    <property type="match status" value="1"/>
</dbReference>
<evidence type="ECO:0000256" key="3">
    <source>
        <dbReference type="ARBA" id="ARBA00023268"/>
    </source>
</evidence>
<keyword evidence="3" id="KW-0511">Multifunctional enzyme</keyword>
<keyword evidence="5" id="KW-1185">Reference proteome</keyword>
<reference evidence="4" key="1">
    <citation type="submission" date="2022-04" db="EMBL/GenBank/DDBJ databases">
        <title>A functionally conserved STORR gene fusion in Papaver species that diverged 16.8 million years ago.</title>
        <authorList>
            <person name="Catania T."/>
        </authorList>
    </citation>
    <scope>NUCLEOTIDE SEQUENCE</scope>
    <source>
        <strain evidence="4">S-188037</strain>
    </source>
</reference>
<dbReference type="GO" id="GO:0005777">
    <property type="term" value="C:peroxisome"/>
    <property type="evidence" value="ECO:0007669"/>
    <property type="project" value="TreeGrafter"/>
</dbReference>
<gene>
    <name evidence="4" type="ORF">MKW98_011914</name>
</gene>
<sequence length="220" mass="23678">MRRNDVKAVVLTGEGGIFSGGFDISVFGLVHQTEDLSKLPDVSVDFVCNTIEDAKKPSVAAIEGHALGGGLELTMGCHGRIAAPKVQLGLLLKCCWEILDLVYVTCGVADSSKALRDVILGYFLFKGLVSFGSLAESRKVIQVAREQAKRTAPNMPQHQACLDAVKEGIVSGGYSCVLKEVKLFNELTLSDTSRGSLGFFFAQCDQRYLMLLISDSDLGL</sequence>
<dbReference type="Pfam" id="PF00378">
    <property type="entry name" value="ECH_1"/>
    <property type="match status" value="1"/>
</dbReference>
<dbReference type="GO" id="GO:0006635">
    <property type="term" value="P:fatty acid beta-oxidation"/>
    <property type="evidence" value="ECO:0007669"/>
    <property type="project" value="TreeGrafter"/>
</dbReference>
<proteinExistence type="predicted"/>
<dbReference type="PANTHER" id="PTHR23309:SF49">
    <property type="entry name" value="PEROXISOMAL BIFUNCTIONAL ENZYME"/>
    <property type="match status" value="1"/>
</dbReference>
<dbReference type="GO" id="GO:0016853">
    <property type="term" value="F:isomerase activity"/>
    <property type="evidence" value="ECO:0007669"/>
    <property type="project" value="UniProtKB-KW"/>
</dbReference>
<dbReference type="SUPFAM" id="SSF52096">
    <property type="entry name" value="ClpP/crotonase"/>
    <property type="match status" value="1"/>
</dbReference>
<dbReference type="EMBL" id="JAJJMB010005473">
    <property type="protein sequence ID" value="KAI3938762.1"/>
    <property type="molecule type" value="Genomic_DNA"/>
</dbReference>
<keyword evidence="1" id="KW-0413">Isomerase</keyword>
<organism evidence="4 5">
    <name type="scientific">Papaver atlanticum</name>
    <dbReference type="NCBI Taxonomy" id="357466"/>
    <lineage>
        <taxon>Eukaryota</taxon>
        <taxon>Viridiplantae</taxon>
        <taxon>Streptophyta</taxon>
        <taxon>Embryophyta</taxon>
        <taxon>Tracheophyta</taxon>
        <taxon>Spermatophyta</taxon>
        <taxon>Magnoliopsida</taxon>
        <taxon>Ranunculales</taxon>
        <taxon>Papaveraceae</taxon>
        <taxon>Papaveroideae</taxon>
        <taxon>Papaver</taxon>
    </lineage>
</organism>
<comment type="caution">
    <text evidence="4">The sequence shown here is derived from an EMBL/GenBank/DDBJ whole genome shotgun (WGS) entry which is preliminary data.</text>
</comment>
<evidence type="ECO:0000256" key="1">
    <source>
        <dbReference type="ARBA" id="ARBA00023235"/>
    </source>
</evidence>
<evidence type="ECO:0000256" key="2">
    <source>
        <dbReference type="ARBA" id="ARBA00023239"/>
    </source>
</evidence>
<evidence type="ECO:0000313" key="4">
    <source>
        <dbReference type="EMBL" id="KAI3938762.1"/>
    </source>
</evidence>
<keyword evidence="2" id="KW-0456">Lyase</keyword>
<dbReference type="GO" id="GO:0016829">
    <property type="term" value="F:lyase activity"/>
    <property type="evidence" value="ECO:0007669"/>
    <property type="project" value="UniProtKB-KW"/>
</dbReference>
<name>A0AAD4XS68_9MAGN</name>
<dbReference type="AlphaFoldDB" id="A0AAD4XS68"/>
<dbReference type="Gene3D" id="3.90.226.10">
    <property type="entry name" value="2-enoyl-CoA Hydratase, Chain A, domain 1"/>
    <property type="match status" value="2"/>
</dbReference>
<dbReference type="InterPro" id="IPR001753">
    <property type="entry name" value="Enoyl-CoA_hydra/iso"/>
</dbReference>
<dbReference type="Proteomes" id="UP001202328">
    <property type="component" value="Unassembled WGS sequence"/>
</dbReference>
<dbReference type="GO" id="GO:0003857">
    <property type="term" value="F:(3S)-3-hydroxyacyl-CoA dehydrogenase (NAD+) activity"/>
    <property type="evidence" value="ECO:0007669"/>
    <property type="project" value="TreeGrafter"/>
</dbReference>